<evidence type="ECO:0000256" key="6">
    <source>
        <dbReference type="HAMAP-Rule" id="MF_00262"/>
    </source>
</evidence>
<dbReference type="STRING" id="1121448.DGI_3158"/>
<dbReference type="HOGENOM" id="CLU_137929_2_2_7"/>
<dbReference type="GO" id="GO:0042802">
    <property type="term" value="F:identical protein binding"/>
    <property type="evidence" value="ECO:0007669"/>
    <property type="project" value="UniProtKB-ARBA"/>
</dbReference>
<dbReference type="SUPFAM" id="SSF55229">
    <property type="entry name" value="Cell division protein MinE topological specificity domain"/>
    <property type="match status" value="1"/>
</dbReference>
<reference evidence="7 8" key="1">
    <citation type="journal article" date="2013" name="J. Bacteriol.">
        <title>Roles of HynAB and Ech, the only two hydrogenases found in the model sulfate reducer Desulfovibrio gigas.</title>
        <authorList>
            <person name="Morais-Silva F.O."/>
            <person name="Santos C.I."/>
            <person name="Rodrigues R."/>
            <person name="Pereira I.A."/>
            <person name="Rodrigues-Pousada C."/>
        </authorList>
    </citation>
    <scope>NUCLEOTIDE SEQUENCE [LARGE SCALE GENOMIC DNA]</scope>
    <source>
        <strain evidence="8">ATCC 19364 / DSM 1382 / NCIMB 9332 / VKM B-1759</strain>
    </source>
</reference>
<organism evidence="7 8">
    <name type="scientific">Megalodesulfovibrio gigas (strain ATCC 19364 / DSM 1382 / NCIMB 9332 / VKM B-1759)</name>
    <name type="common">Desulfovibrio gigas</name>
    <dbReference type="NCBI Taxonomy" id="1121448"/>
    <lineage>
        <taxon>Bacteria</taxon>
        <taxon>Pseudomonadati</taxon>
        <taxon>Thermodesulfobacteriota</taxon>
        <taxon>Desulfovibrionia</taxon>
        <taxon>Desulfovibrionales</taxon>
        <taxon>Desulfovibrionaceae</taxon>
        <taxon>Megalodesulfovibrio</taxon>
    </lineage>
</organism>
<dbReference type="NCBIfam" id="TIGR01215">
    <property type="entry name" value="minE"/>
    <property type="match status" value="1"/>
</dbReference>
<dbReference type="OrthoDB" id="9802655at2"/>
<accession>T2GFG1</accession>
<dbReference type="Proteomes" id="UP000016587">
    <property type="component" value="Chromosome"/>
</dbReference>
<dbReference type="InterPro" id="IPR005527">
    <property type="entry name" value="MinE"/>
</dbReference>
<dbReference type="AlphaFoldDB" id="T2GFG1"/>
<dbReference type="NCBIfam" id="NF001422">
    <property type="entry name" value="PRK00296.1"/>
    <property type="match status" value="1"/>
</dbReference>
<reference evidence="8" key="2">
    <citation type="submission" date="2013-07" db="EMBL/GenBank/DDBJ databases">
        <authorList>
            <person name="Morais-Silva F.O."/>
            <person name="Rezende A.M."/>
            <person name="Pimentel C."/>
            <person name="Resende D.M."/>
            <person name="Santos C.I."/>
            <person name="Clemente C."/>
            <person name="de Oliveira L.M."/>
            <person name="da Silva S.M."/>
            <person name="Costa D.A."/>
            <person name="Varela-Raposo A."/>
            <person name="Horacio E.C.A."/>
            <person name="Matos M."/>
            <person name="Flores O."/>
            <person name="Ruiz J.C."/>
            <person name="Rodrigues-Pousada C."/>
        </authorList>
    </citation>
    <scope>NUCLEOTIDE SEQUENCE [LARGE SCALE GENOMIC DNA]</scope>
    <source>
        <strain evidence="8">ATCC 19364 / DSM 1382 / NCIMB 9332 / VKM B-1759</strain>
    </source>
</reference>
<comment type="function">
    <text evidence="5 6">Prevents the cell division inhibition by proteins MinC and MinD at internal division sites while permitting inhibition at polar sites. This ensures cell division at the proper site by restricting the formation of a division septum at the midpoint of the long axis of the cell.</text>
</comment>
<dbReference type="RefSeq" id="WP_021761959.1">
    <property type="nucleotide sequence ID" value="NC_022444.1"/>
</dbReference>
<dbReference type="Pfam" id="PF03776">
    <property type="entry name" value="MinE"/>
    <property type="match status" value="1"/>
</dbReference>
<gene>
    <name evidence="6 7" type="primary">minE</name>
    <name evidence="7" type="ORF">DGI_3158</name>
</gene>
<name>T2GFG1_MEGG1</name>
<dbReference type="Gene3D" id="3.30.1070.10">
    <property type="entry name" value="Cell division topological specificity factor MinE"/>
    <property type="match status" value="1"/>
</dbReference>
<dbReference type="KEGG" id="dgg:DGI_3158"/>
<dbReference type="HAMAP" id="MF_00262">
    <property type="entry name" value="MinE"/>
    <property type="match status" value="1"/>
</dbReference>
<dbReference type="GO" id="GO:0051301">
    <property type="term" value="P:cell division"/>
    <property type="evidence" value="ECO:0007669"/>
    <property type="project" value="UniProtKB-KW"/>
</dbReference>
<dbReference type="eggNOG" id="COG0851">
    <property type="taxonomic scope" value="Bacteria"/>
</dbReference>
<comment type="similarity">
    <text evidence="1 6">Belongs to the MinE family.</text>
</comment>
<protein>
    <recommendedName>
        <fullName evidence="2 6">Cell division topological specificity factor</fullName>
    </recommendedName>
</protein>
<sequence>MGIFDFLRPRKNSACVAKERLQIIVAHQRALNSGHDYLPVLQKELLDVIRRYIPVTEDQVKIELDRQGDCHVLELNVTLPDKNDRGATGGSDRG</sequence>
<evidence type="ECO:0000313" key="8">
    <source>
        <dbReference type="Proteomes" id="UP000016587"/>
    </source>
</evidence>
<evidence type="ECO:0000256" key="1">
    <source>
        <dbReference type="ARBA" id="ARBA00008168"/>
    </source>
</evidence>
<evidence type="ECO:0000256" key="3">
    <source>
        <dbReference type="ARBA" id="ARBA00022618"/>
    </source>
</evidence>
<keyword evidence="3 6" id="KW-0132">Cell division</keyword>
<dbReference type="GO" id="GO:0032955">
    <property type="term" value="P:regulation of division septum assembly"/>
    <property type="evidence" value="ECO:0007669"/>
    <property type="project" value="InterPro"/>
</dbReference>
<keyword evidence="8" id="KW-1185">Reference proteome</keyword>
<evidence type="ECO:0000256" key="5">
    <source>
        <dbReference type="ARBA" id="ARBA00025265"/>
    </source>
</evidence>
<dbReference type="FunFam" id="3.30.1070.10:FF:000001">
    <property type="entry name" value="Cell division topological specificity factor"/>
    <property type="match status" value="1"/>
</dbReference>
<evidence type="ECO:0000313" key="7">
    <source>
        <dbReference type="EMBL" id="AGW14871.1"/>
    </source>
</evidence>
<dbReference type="InterPro" id="IPR036707">
    <property type="entry name" value="MinE_sf"/>
</dbReference>
<proteinExistence type="inferred from homology"/>
<dbReference type="PATRIC" id="fig|1121448.10.peg.3118"/>
<evidence type="ECO:0000256" key="4">
    <source>
        <dbReference type="ARBA" id="ARBA00023306"/>
    </source>
</evidence>
<evidence type="ECO:0000256" key="2">
    <source>
        <dbReference type="ARBA" id="ARBA00020112"/>
    </source>
</evidence>
<dbReference type="EMBL" id="CP006585">
    <property type="protein sequence ID" value="AGW14871.1"/>
    <property type="molecule type" value="Genomic_DNA"/>
</dbReference>
<keyword evidence="4 6" id="KW-0131">Cell cycle</keyword>